<dbReference type="AlphaFoldDB" id="A0A392VJI3"/>
<proteinExistence type="predicted"/>
<sequence>EGCEVEPDAAGAMEQEVVDVVVVLLLPVLPLNLSVLS</sequence>
<reference evidence="1 2" key="1">
    <citation type="journal article" date="2018" name="Front. Plant Sci.">
        <title>Red Clover (Trifolium pratense) and Zigzag Clover (T. medium) - A Picture of Genomic Similarities and Differences.</title>
        <authorList>
            <person name="Dluhosova J."/>
            <person name="Istvanek J."/>
            <person name="Nedelnik J."/>
            <person name="Repkova J."/>
        </authorList>
    </citation>
    <scope>NUCLEOTIDE SEQUENCE [LARGE SCALE GENOMIC DNA]</scope>
    <source>
        <strain evidence="2">cv. 10/8</strain>
        <tissue evidence="1">Leaf</tissue>
    </source>
</reference>
<name>A0A392VJI3_9FABA</name>
<protein>
    <submittedName>
        <fullName evidence="1">Uncharacterized protein</fullName>
    </submittedName>
</protein>
<accession>A0A392VJI3</accession>
<feature type="non-terminal residue" evidence="1">
    <location>
        <position position="1"/>
    </location>
</feature>
<evidence type="ECO:0000313" key="2">
    <source>
        <dbReference type="Proteomes" id="UP000265520"/>
    </source>
</evidence>
<keyword evidence="2" id="KW-1185">Reference proteome</keyword>
<dbReference type="EMBL" id="LXQA011196505">
    <property type="protein sequence ID" value="MCI88568.1"/>
    <property type="molecule type" value="Genomic_DNA"/>
</dbReference>
<dbReference type="Proteomes" id="UP000265520">
    <property type="component" value="Unassembled WGS sequence"/>
</dbReference>
<comment type="caution">
    <text evidence="1">The sequence shown here is derived from an EMBL/GenBank/DDBJ whole genome shotgun (WGS) entry which is preliminary data.</text>
</comment>
<organism evidence="1 2">
    <name type="scientific">Trifolium medium</name>
    <dbReference type="NCBI Taxonomy" id="97028"/>
    <lineage>
        <taxon>Eukaryota</taxon>
        <taxon>Viridiplantae</taxon>
        <taxon>Streptophyta</taxon>
        <taxon>Embryophyta</taxon>
        <taxon>Tracheophyta</taxon>
        <taxon>Spermatophyta</taxon>
        <taxon>Magnoliopsida</taxon>
        <taxon>eudicotyledons</taxon>
        <taxon>Gunneridae</taxon>
        <taxon>Pentapetalae</taxon>
        <taxon>rosids</taxon>
        <taxon>fabids</taxon>
        <taxon>Fabales</taxon>
        <taxon>Fabaceae</taxon>
        <taxon>Papilionoideae</taxon>
        <taxon>50 kb inversion clade</taxon>
        <taxon>NPAAA clade</taxon>
        <taxon>Hologalegina</taxon>
        <taxon>IRL clade</taxon>
        <taxon>Trifolieae</taxon>
        <taxon>Trifolium</taxon>
    </lineage>
</organism>
<evidence type="ECO:0000313" key="1">
    <source>
        <dbReference type="EMBL" id="MCI88568.1"/>
    </source>
</evidence>